<keyword evidence="3" id="KW-1185">Reference proteome</keyword>
<evidence type="ECO:0000313" key="3">
    <source>
        <dbReference type="Proteomes" id="UP000799537"/>
    </source>
</evidence>
<dbReference type="AlphaFoldDB" id="A0A6A6CLP4"/>
<feature type="compositionally biased region" description="Acidic residues" evidence="1">
    <location>
        <begin position="167"/>
        <end position="188"/>
    </location>
</feature>
<dbReference type="GeneID" id="54559821"/>
<feature type="compositionally biased region" description="Acidic residues" evidence="1">
    <location>
        <begin position="195"/>
        <end position="205"/>
    </location>
</feature>
<evidence type="ECO:0000313" key="2">
    <source>
        <dbReference type="EMBL" id="KAF2166862.1"/>
    </source>
</evidence>
<accession>A0A6A6CLP4</accession>
<evidence type="ECO:0000256" key="1">
    <source>
        <dbReference type="SAM" id="MobiDB-lite"/>
    </source>
</evidence>
<sequence>MSNNNDDDDDVAFANLRRKMADQLARDKAEWFGEDWEVQQEEENDNSNQFCSDQEMQAVFKEMRKGSMLDGHTYTPGAGYTGDYTPAQQARFRGQLARVRINWHKNSSTRRRLDIGPKNELAPEFEGLTASEVAARFPGESVEMGGEFDGDQTIVVARAQTPQASTEQDEEEDAGSEDVVDEDGDVGMEDASSSVEDDAEDDPDYENVSPRSKKRARK</sequence>
<dbReference type="EMBL" id="ML993595">
    <property type="protein sequence ID" value="KAF2166862.1"/>
    <property type="molecule type" value="Genomic_DNA"/>
</dbReference>
<dbReference type="RefSeq" id="XP_033667751.1">
    <property type="nucleotide sequence ID" value="XM_033806549.1"/>
</dbReference>
<feature type="region of interest" description="Disordered" evidence="1">
    <location>
        <begin position="140"/>
        <end position="218"/>
    </location>
</feature>
<reference evidence="2" key="1">
    <citation type="journal article" date="2020" name="Stud. Mycol.">
        <title>101 Dothideomycetes genomes: a test case for predicting lifestyles and emergence of pathogens.</title>
        <authorList>
            <person name="Haridas S."/>
            <person name="Albert R."/>
            <person name="Binder M."/>
            <person name="Bloem J."/>
            <person name="Labutti K."/>
            <person name="Salamov A."/>
            <person name="Andreopoulos B."/>
            <person name="Baker S."/>
            <person name="Barry K."/>
            <person name="Bills G."/>
            <person name="Bluhm B."/>
            <person name="Cannon C."/>
            <person name="Castanera R."/>
            <person name="Culley D."/>
            <person name="Daum C."/>
            <person name="Ezra D."/>
            <person name="Gonzalez J."/>
            <person name="Henrissat B."/>
            <person name="Kuo A."/>
            <person name="Liang C."/>
            <person name="Lipzen A."/>
            <person name="Lutzoni F."/>
            <person name="Magnuson J."/>
            <person name="Mondo S."/>
            <person name="Nolan M."/>
            <person name="Ohm R."/>
            <person name="Pangilinan J."/>
            <person name="Park H.-J."/>
            <person name="Ramirez L."/>
            <person name="Alfaro M."/>
            <person name="Sun H."/>
            <person name="Tritt A."/>
            <person name="Yoshinaga Y."/>
            <person name="Zwiers L.-H."/>
            <person name="Turgeon B."/>
            <person name="Goodwin S."/>
            <person name="Spatafora J."/>
            <person name="Crous P."/>
            <person name="Grigoriev I."/>
        </authorList>
    </citation>
    <scope>NUCLEOTIDE SEQUENCE</scope>
    <source>
        <strain evidence="2">ATCC 36951</strain>
    </source>
</reference>
<organism evidence="2 3">
    <name type="scientific">Zasmidium cellare ATCC 36951</name>
    <dbReference type="NCBI Taxonomy" id="1080233"/>
    <lineage>
        <taxon>Eukaryota</taxon>
        <taxon>Fungi</taxon>
        <taxon>Dikarya</taxon>
        <taxon>Ascomycota</taxon>
        <taxon>Pezizomycotina</taxon>
        <taxon>Dothideomycetes</taxon>
        <taxon>Dothideomycetidae</taxon>
        <taxon>Mycosphaerellales</taxon>
        <taxon>Mycosphaerellaceae</taxon>
        <taxon>Zasmidium</taxon>
    </lineage>
</organism>
<proteinExistence type="predicted"/>
<gene>
    <name evidence="2" type="ORF">M409DRAFT_22915</name>
</gene>
<name>A0A6A6CLP4_ZASCE</name>
<dbReference type="Proteomes" id="UP000799537">
    <property type="component" value="Unassembled WGS sequence"/>
</dbReference>
<protein>
    <submittedName>
        <fullName evidence="2">Uncharacterized protein</fullName>
    </submittedName>
</protein>